<dbReference type="AlphaFoldDB" id="A0A0H1R4M1"/>
<name>A0A0H1R4M1_9HYPH</name>
<evidence type="ECO:0000256" key="1">
    <source>
        <dbReference type="ARBA" id="ARBA00023125"/>
    </source>
</evidence>
<dbReference type="InterPro" id="IPR010982">
    <property type="entry name" value="Lambda_DNA-bd_dom_sf"/>
</dbReference>
<keyword evidence="1" id="KW-0238">DNA-binding</keyword>
<keyword evidence="4" id="KW-1185">Reference proteome</keyword>
<proteinExistence type="predicted"/>
<dbReference type="GO" id="GO:0003677">
    <property type="term" value="F:DNA binding"/>
    <property type="evidence" value="ECO:0007669"/>
    <property type="project" value="UniProtKB-KW"/>
</dbReference>
<dbReference type="Gene3D" id="1.10.260.40">
    <property type="entry name" value="lambda repressor-like DNA-binding domains"/>
    <property type="match status" value="1"/>
</dbReference>
<evidence type="ECO:0000313" key="4">
    <source>
        <dbReference type="Proteomes" id="UP000035489"/>
    </source>
</evidence>
<dbReference type="OrthoDB" id="9813152at2"/>
<dbReference type="CDD" id="cd00093">
    <property type="entry name" value="HTH_XRE"/>
    <property type="match status" value="1"/>
</dbReference>
<reference evidence="3 4" key="1">
    <citation type="submission" date="2015-05" db="EMBL/GenBank/DDBJ databases">
        <title>Draft genome sequence of Microvirga vignae strain BR3299, a novel nitrogen fixing bacteria isolated from Brazil semi-aired region.</title>
        <authorList>
            <person name="Zilli J.E."/>
            <person name="Passos S.R."/>
            <person name="Leite J."/>
            <person name="Baldani J.I."/>
            <person name="Xavier G.R."/>
            <person name="Rumjaneck N.G."/>
            <person name="Simoes-Araujo J.L."/>
        </authorList>
    </citation>
    <scope>NUCLEOTIDE SEQUENCE [LARGE SCALE GENOMIC DNA]</scope>
    <source>
        <strain evidence="3 4">BR3299</strain>
    </source>
</reference>
<feature type="domain" description="HTH cro/C1-type" evidence="2">
    <location>
        <begin position="7"/>
        <end position="62"/>
    </location>
</feature>
<dbReference type="PANTHER" id="PTHR46558:SF11">
    <property type="entry name" value="HTH-TYPE TRANSCRIPTIONAL REGULATOR XRE"/>
    <property type="match status" value="1"/>
</dbReference>
<sequence length="107" mass="12235">MSIGARLKELRVRKNKSLQELADAVGASKAHIWEIERGGSKNPSMDLLTKLAEYFDVSVSYLVGEQPPSEEQEELIVLYRDLKELDEGDREAIRGLMKRFKEKKRGD</sequence>
<protein>
    <submittedName>
        <fullName evidence="3">Transcriptional regulator</fullName>
    </submittedName>
</protein>
<accession>A0A0H1R4M1</accession>
<dbReference type="Pfam" id="PF01381">
    <property type="entry name" value="HTH_3"/>
    <property type="match status" value="1"/>
</dbReference>
<comment type="caution">
    <text evidence="3">The sequence shown here is derived from an EMBL/GenBank/DDBJ whole genome shotgun (WGS) entry which is preliminary data.</text>
</comment>
<evidence type="ECO:0000313" key="3">
    <source>
        <dbReference type="EMBL" id="KLK90165.1"/>
    </source>
</evidence>
<dbReference type="Proteomes" id="UP000035489">
    <property type="component" value="Unassembled WGS sequence"/>
</dbReference>
<dbReference type="EMBL" id="LCYG01000094">
    <property type="protein sequence ID" value="KLK90165.1"/>
    <property type="molecule type" value="Genomic_DNA"/>
</dbReference>
<dbReference type="SMART" id="SM00530">
    <property type="entry name" value="HTH_XRE"/>
    <property type="match status" value="1"/>
</dbReference>
<dbReference type="PATRIC" id="fig|1225564.3.peg.7095"/>
<dbReference type="RefSeq" id="WP_047192179.1">
    <property type="nucleotide sequence ID" value="NZ_LCYG01000094.1"/>
</dbReference>
<evidence type="ECO:0000259" key="2">
    <source>
        <dbReference type="PROSITE" id="PS50943"/>
    </source>
</evidence>
<dbReference type="SUPFAM" id="SSF47413">
    <property type="entry name" value="lambda repressor-like DNA-binding domains"/>
    <property type="match status" value="1"/>
</dbReference>
<dbReference type="PANTHER" id="PTHR46558">
    <property type="entry name" value="TRACRIPTIONAL REGULATORY PROTEIN-RELATED-RELATED"/>
    <property type="match status" value="1"/>
</dbReference>
<organism evidence="3 4">
    <name type="scientific">Microvirga vignae</name>
    <dbReference type="NCBI Taxonomy" id="1225564"/>
    <lineage>
        <taxon>Bacteria</taxon>
        <taxon>Pseudomonadati</taxon>
        <taxon>Pseudomonadota</taxon>
        <taxon>Alphaproteobacteria</taxon>
        <taxon>Hyphomicrobiales</taxon>
        <taxon>Methylobacteriaceae</taxon>
        <taxon>Microvirga</taxon>
    </lineage>
</organism>
<dbReference type="PROSITE" id="PS50943">
    <property type="entry name" value="HTH_CROC1"/>
    <property type="match status" value="1"/>
</dbReference>
<dbReference type="InterPro" id="IPR001387">
    <property type="entry name" value="Cro/C1-type_HTH"/>
</dbReference>
<gene>
    <name evidence="3" type="ORF">AA309_27295</name>
</gene>